<dbReference type="EMBL" id="CP072801">
    <property type="protein sequence ID" value="QTR45295.1"/>
    <property type="molecule type" value="Genomic_DNA"/>
</dbReference>
<evidence type="ECO:0000313" key="2">
    <source>
        <dbReference type="EMBL" id="QTR45295.1"/>
    </source>
</evidence>
<accession>A0ABX7WP66</accession>
<organism evidence="2 3">
    <name type="scientific">Thiothrix litoralis</name>
    <dbReference type="NCBI Taxonomy" id="2891210"/>
    <lineage>
        <taxon>Bacteria</taxon>
        <taxon>Pseudomonadati</taxon>
        <taxon>Pseudomonadota</taxon>
        <taxon>Gammaproteobacteria</taxon>
        <taxon>Thiotrichales</taxon>
        <taxon>Thiotrichaceae</taxon>
        <taxon>Thiothrix</taxon>
    </lineage>
</organism>
<dbReference type="InterPro" id="IPR017035">
    <property type="entry name" value="UCP035009_HsdR_All3000-type"/>
</dbReference>
<name>A0ABX7WP66_9GAMM</name>
<dbReference type="RefSeq" id="WP_210221713.1">
    <property type="nucleotide sequence ID" value="NZ_CP072801.1"/>
</dbReference>
<keyword evidence="3" id="KW-1185">Reference proteome</keyword>
<sequence>MDTVGLALNLAHRIATQRDHIKTEEATKTALILPFIKLLGYDLFNPEEVIPEFTADVGIKKGEKVDYAIKKDGVIVMLIECKCLGSDLSKEHASQLFRYFTVTDSRLGVLTDGAIYRFYSDLEQSNKMDSRPFFEFDLRNFRETEVEELKKFSKESFSLSNILATASSLKYLRAAKRIITDEIADPSIDFIKFVASKVHDGRMTAPALEMFKPIIHAACQQFLDEKMDECRKDTLTTPDKTEPLLGVDTLQTEHQPSTKGWIVTTAEEIEGHQIVKAIVRQAVDASRVTMRDTQSYCGVLLDDNNRKPICRLYFNNSQKYLAVFDKKQEQRIPIKNLDEIYQHADRMLTTVKGYEA</sequence>
<dbReference type="PIRSF" id="PIRSF035009">
    <property type="entry name" value="UCP035009_HSDR_N"/>
    <property type="match status" value="1"/>
</dbReference>
<dbReference type="Proteomes" id="UP000672039">
    <property type="component" value="Chromosome"/>
</dbReference>
<protein>
    <submittedName>
        <fullName evidence="2">Type I restriction enzyme HsdR N-terminal domain-containing protein</fullName>
    </submittedName>
</protein>
<evidence type="ECO:0000259" key="1">
    <source>
        <dbReference type="Pfam" id="PF04313"/>
    </source>
</evidence>
<dbReference type="InterPro" id="IPR007409">
    <property type="entry name" value="Restrct_endonuc_type1_HsdR_N"/>
</dbReference>
<feature type="domain" description="Restriction endonuclease type I HsdR N-terminal" evidence="1">
    <location>
        <begin position="61"/>
        <end position="126"/>
    </location>
</feature>
<proteinExistence type="predicted"/>
<dbReference type="Pfam" id="PF04313">
    <property type="entry name" value="HSDR_N"/>
    <property type="match status" value="1"/>
</dbReference>
<evidence type="ECO:0000313" key="3">
    <source>
        <dbReference type="Proteomes" id="UP000672039"/>
    </source>
</evidence>
<gene>
    <name evidence="2" type="ORF">J9253_14955</name>
</gene>
<reference evidence="2 3" key="1">
    <citation type="submission" date="2021-04" db="EMBL/GenBank/DDBJ databases">
        <title>Genomics, taxonomy and metabolism of representatives of sulfur bacteria of the genus Thiothrix: Thiothrix fructosivorans QT, Thiothrix unzii A1T and three new species, Thiothrix subterranea sp. nov., Thiothrix litoralis sp. nov. and 'Candidatus Thiothrix anitrata' sp. nov.</title>
        <authorList>
            <person name="Ravin N.V."/>
            <person name="Smolyakov D."/>
            <person name="Rudenko T.S."/>
            <person name="Mardanov A.V."/>
            <person name="Beletsky A.V."/>
            <person name="Markov N.D."/>
            <person name="Fomenkov A.I."/>
            <person name="Roberts R.J."/>
            <person name="Karnachuk O.V."/>
            <person name="Novikov A."/>
            <person name="Grabovich M.Y."/>
        </authorList>
    </citation>
    <scope>NUCLEOTIDE SEQUENCE [LARGE SCALE GENOMIC DNA]</scope>
    <source>
        <strain evidence="2 3">AS</strain>
    </source>
</reference>